<dbReference type="InterPro" id="IPR000210">
    <property type="entry name" value="BTB/POZ_dom"/>
</dbReference>
<protein>
    <recommendedName>
        <fullName evidence="1">BTB domain-containing protein</fullName>
    </recommendedName>
</protein>
<dbReference type="SUPFAM" id="SSF54695">
    <property type="entry name" value="POZ domain"/>
    <property type="match status" value="1"/>
</dbReference>
<feature type="domain" description="BTB" evidence="1">
    <location>
        <begin position="10"/>
        <end position="98"/>
    </location>
</feature>
<sequence length="348" mass="38825">MVEHIISGNGDIILVFHDGPSSQAGSSIDKDDVRIRVHSAVLSRHSPVFNAMLNNHALAESVALRTHGHVTIPMPDDDAASFLIVMSMIHGKAAIVPEQVSLRMLSRLATVVDKFDFHEAVQVQMEKWISYLYRSMPTFLNHDLTSWIWISYVFRMSEAFKTLTAIAQRQSKGPIDAPELISYEVPLPTSIVDAISSRRLRAISRIQSTLELEWQRSRPLMNTSPIVAPQVDLDIDKAFRFGMVCHLSAALGIPIGEDAAEDAATFEGVSFQDLSMQIRSLKVDQWRASDGDPNPLVYTSPLQMFTSQLMTLTSKKPPAQQGIGEALRMVVEELEAEEWGLRLEDARM</sequence>
<reference evidence="3" key="2">
    <citation type="journal article" date="2019" name="Mol. Plant Microbe Interact.">
        <title>Genome sequence resources for four phytopathogenic fungi from the Colletotrichum orbiculare species complex.</title>
        <authorList>
            <person name="Gan P."/>
            <person name="Tsushima A."/>
            <person name="Narusaka M."/>
            <person name="Narusaka Y."/>
            <person name="Takano Y."/>
            <person name="Kubo Y."/>
            <person name="Shirasu K."/>
        </authorList>
    </citation>
    <scope>GENOME REANNOTATION</scope>
    <source>
        <strain evidence="3">104-T / ATCC 96160 / CBS 514.97 / LARS 414 / MAFF 240422</strain>
    </source>
</reference>
<proteinExistence type="predicted"/>
<dbReference type="STRING" id="1213857.A0A484G1H8"/>
<reference evidence="3" key="1">
    <citation type="journal article" date="2013" name="New Phytol.">
        <title>Comparative genomic and transcriptomic analyses reveal the hemibiotrophic stage shift of Colletotrichum fungi.</title>
        <authorList>
            <person name="Gan P."/>
            <person name="Ikeda K."/>
            <person name="Irieda H."/>
            <person name="Narusaka M."/>
            <person name="O'Connell R.J."/>
            <person name="Narusaka Y."/>
            <person name="Takano Y."/>
            <person name="Kubo Y."/>
            <person name="Shirasu K."/>
        </authorList>
    </citation>
    <scope>NUCLEOTIDE SEQUENCE [LARGE SCALE GENOMIC DNA]</scope>
    <source>
        <strain evidence="3">104-T / ATCC 96160 / CBS 514.97 / LARS 414 / MAFF 240422</strain>
    </source>
</reference>
<evidence type="ECO:0000259" key="1">
    <source>
        <dbReference type="PROSITE" id="PS50097"/>
    </source>
</evidence>
<accession>A0A484G1H8</accession>
<evidence type="ECO:0000313" key="3">
    <source>
        <dbReference type="Proteomes" id="UP000014480"/>
    </source>
</evidence>
<dbReference type="Gene3D" id="3.30.710.10">
    <property type="entry name" value="Potassium Channel Kv1.1, Chain A"/>
    <property type="match status" value="1"/>
</dbReference>
<dbReference type="Proteomes" id="UP000014480">
    <property type="component" value="Unassembled WGS sequence"/>
</dbReference>
<comment type="caution">
    <text evidence="2">The sequence shown here is derived from an EMBL/GenBank/DDBJ whole genome shotgun (WGS) entry which is preliminary data.</text>
</comment>
<name>A0A484G1H8_COLOR</name>
<evidence type="ECO:0000313" key="2">
    <source>
        <dbReference type="EMBL" id="TDZ24519.1"/>
    </source>
</evidence>
<gene>
    <name evidence="2" type="ORF">Cob_v002392</name>
</gene>
<dbReference type="PROSITE" id="PS50097">
    <property type="entry name" value="BTB"/>
    <property type="match status" value="1"/>
</dbReference>
<dbReference type="EMBL" id="AMCV02000004">
    <property type="protein sequence ID" value="TDZ24519.1"/>
    <property type="molecule type" value="Genomic_DNA"/>
</dbReference>
<keyword evidence="3" id="KW-1185">Reference proteome</keyword>
<dbReference type="Pfam" id="PF00651">
    <property type="entry name" value="BTB"/>
    <property type="match status" value="1"/>
</dbReference>
<dbReference type="InterPro" id="IPR011333">
    <property type="entry name" value="SKP1/BTB/POZ_sf"/>
</dbReference>
<dbReference type="CDD" id="cd18186">
    <property type="entry name" value="BTB_POZ_ZBTB_KLHL-like"/>
    <property type="match status" value="1"/>
</dbReference>
<dbReference type="OrthoDB" id="5275938at2759"/>
<dbReference type="SMART" id="SM00225">
    <property type="entry name" value="BTB"/>
    <property type="match status" value="1"/>
</dbReference>
<dbReference type="AlphaFoldDB" id="A0A484G1H8"/>
<organism evidence="2 3">
    <name type="scientific">Colletotrichum orbiculare (strain 104-T / ATCC 96160 / CBS 514.97 / LARS 414 / MAFF 240422)</name>
    <name type="common">Cucumber anthracnose fungus</name>
    <name type="synonym">Colletotrichum lagenarium</name>
    <dbReference type="NCBI Taxonomy" id="1213857"/>
    <lineage>
        <taxon>Eukaryota</taxon>
        <taxon>Fungi</taxon>
        <taxon>Dikarya</taxon>
        <taxon>Ascomycota</taxon>
        <taxon>Pezizomycotina</taxon>
        <taxon>Sordariomycetes</taxon>
        <taxon>Hypocreomycetidae</taxon>
        <taxon>Glomerellales</taxon>
        <taxon>Glomerellaceae</taxon>
        <taxon>Colletotrichum</taxon>
        <taxon>Colletotrichum orbiculare species complex</taxon>
    </lineage>
</organism>